<evidence type="ECO:0000256" key="6">
    <source>
        <dbReference type="SAM" id="Phobius"/>
    </source>
</evidence>
<evidence type="ECO:0000256" key="2">
    <source>
        <dbReference type="ARBA" id="ARBA00022475"/>
    </source>
</evidence>
<gene>
    <name evidence="8" type="ORF">FPZ49_10405</name>
</gene>
<evidence type="ECO:0000256" key="5">
    <source>
        <dbReference type="ARBA" id="ARBA00023136"/>
    </source>
</evidence>
<feature type="transmembrane region" description="Helical" evidence="6">
    <location>
        <begin position="249"/>
        <end position="271"/>
    </location>
</feature>
<keyword evidence="3 6" id="KW-0812">Transmembrane</keyword>
<evidence type="ECO:0000259" key="7">
    <source>
        <dbReference type="Pfam" id="PF00482"/>
    </source>
</evidence>
<reference evidence="8 9" key="1">
    <citation type="submission" date="2019-07" db="EMBL/GenBank/DDBJ databases">
        <authorList>
            <person name="Kim J."/>
        </authorList>
    </citation>
    <scope>NUCLEOTIDE SEQUENCE [LARGE SCALE GENOMIC DNA]</scope>
    <source>
        <strain evidence="8 9">JC52</strain>
    </source>
</reference>
<feature type="transmembrane region" description="Helical" evidence="6">
    <location>
        <begin position="226"/>
        <end position="243"/>
    </location>
</feature>
<dbReference type="PANTHER" id="PTHR35007">
    <property type="entry name" value="INTEGRAL MEMBRANE PROTEIN-RELATED"/>
    <property type="match status" value="1"/>
</dbReference>
<sequence length="280" mass="31533">MLRNMRTLESSKSFVWWGKRQASEIIRGKESRKQLPDYDTYLLSWREFVFSSLWGAVVMGGIAYVFFKQPAICMIFALAGLSYSRQFRKGQIRKQKTQLKLQFKQMLAALSSALGAGRSVESALQEALSDLQVLYPDSGAMIVTELGLMVRRIENGETVEACLMGLSRRAHIEEIDQFAEVFVTCKRLGGSLVQVIRRTATILQDKLEIEQDIQVLLAQKRFEARVLSAAPIVIIALLAWSTPEYMEPLYHGGGLLIMGVALVVLFGCYLLTQKIMNIKV</sequence>
<dbReference type="EMBL" id="VNJI01000010">
    <property type="protein sequence ID" value="TVY10119.1"/>
    <property type="molecule type" value="Genomic_DNA"/>
</dbReference>
<proteinExistence type="predicted"/>
<evidence type="ECO:0000313" key="8">
    <source>
        <dbReference type="EMBL" id="TVY10119.1"/>
    </source>
</evidence>
<dbReference type="PANTHER" id="PTHR35007:SF1">
    <property type="entry name" value="PILUS ASSEMBLY PROTEIN"/>
    <property type="match status" value="1"/>
</dbReference>
<keyword evidence="2" id="KW-1003">Cell membrane</keyword>
<keyword evidence="9" id="KW-1185">Reference proteome</keyword>
<feature type="domain" description="Type II secretion system protein GspF" evidence="7">
    <location>
        <begin position="107"/>
        <end position="238"/>
    </location>
</feature>
<keyword evidence="4 6" id="KW-1133">Transmembrane helix</keyword>
<evidence type="ECO:0000256" key="1">
    <source>
        <dbReference type="ARBA" id="ARBA00004651"/>
    </source>
</evidence>
<dbReference type="OrthoDB" id="9796142at2"/>
<comment type="subcellular location">
    <subcellularLocation>
        <location evidence="1">Cell membrane</location>
        <topology evidence="1">Multi-pass membrane protein</topology>
    </subcellularLocation>
</comment>
<organism evidence="8 9">
    <name type="scientific">Paenibacillus cremeus</name>
    <dbReference type="NCBI Taxonomy" id="2163881"/>
    <lineage>
        <taxon>Bacteria</taxon>
        <taxon>Bacillati</taxon>
        <taxon>Bacillota</taxon>
        <taxon>Bacilli</taxon>
        <taxon>Bacillales</taxon>
        <taxon>Paenibacillaceae</taxon>
        <taxon>Paenibacillus</taxon>
    </lineage>
</organism>
<protein>
    <submittedName>
        <fullName evidence="8">Pilus assembly protein TadB</fullName>
    </submittedName>
</protein>
<dbReference type="AlphaFoldDB" id="A0A559KDD7"/>
<dbReference type="Pfam" id="PF00482">
    <property type="entry name" value="T2SSF"/>
    <property type="match status" value="1"/>
</dbReference>
<dbReference type="InterPro" id="IPR018076">
    <property type="entry name" value="T2SS_GspF_dom"/>
</dbReference>
<dbReference type="GO" id="GO:0005886">
    <property type="term" value="C:plasma membrane"/>
    <property type="evidence" value="ECO:0007669"/>
    <property type="project" value="UniProtKB-SubCell"/>
</dbReference>
<feature type="transmembrane region" description="Helical" evidence="6">
    <location>
        <begin position="48"/>
        <end position="67"/>
    </location>
</feature>
<accession>A0A559KDD7</accession>
<comment type="caution">
    <text evidence="8">The sequence shown here is derived from an EMBL/GenBank/DDBJ whole genome shotgun (WGS) entry which is preliminary data.</text>
</comment>
<evidence type="ECO:0000256" key="4">
    <source>
        <dbReference type="ARBA" id="ARBA00022989"/>
    </source>
</evidence>
<keyword evidence="5 6" id="KW-0472">Membrane</keyword>
<evidence type="ECO:0000313" key="9">
    <source>
        <dbReference type="Proteomes" id="UP000317036"/>
    </source>
</evidence>
<dbReference type="RefSeq" id="WP_144846206.1">
    <property type="nucleotide sequence ID" value="NZ_VNJI01000010.1"/>
</dbReference>
<evidence type="ECO:0000256" key="3">
    <source>
        <dbReference type="ARBA" id="ARBA00022692"/>
    </source>
</evidence>
<name>A0A559KDD7_9BACL</name>
<dbReference type="Proteomes" id="UP000317036">
    <property type="component" value="Unassembled WGS sequence"/>
</dbReference>